<evidence type="ECO:0000256" key="2">
    <source>
        <dbReference type="ARBA" id="ARBA00022679"/>
    </source>
</evidence>
<dbReference type="GO" id="GO:0004364">
    <property type="term" value="F:glutathione transferase activity"/>
    <property type="evidence" value="ECO:0007669"/>
    <property type="project" value="UniProtKB-EC"/>
</dbReference>
<evidence type="ECO:0000256" key="4">
    <source>
        <dbReference type="ARBA" id="ARBA00049616"/>
    </source>
</evidence>
<proteinExistence type="predicted"/>
<dbReference type="EMBL" id="REGN01006118">
    <property type="protein sequence ID" value="RNA10763.1"/>
    <property type="molecule type" value="Genomic_DNA"/>
</dbReference>
<dbReference type="Pfam" id="PF02798">
    <property type="entry name" value="GST_N"/>
    <property type="match status" value="1"/>
</dbReference>
<evidence type="ECO:0000256" key="5">
    <source>
        <dbReference type="SAM" id="SignalP"/>
    </source>
</evidence>
<sequence>MRRFSCLIILALILNAQSKPTYKLTYFDFKLRGEFIRFILSYSGAEFEDNRIKPEDWPALKPTTPFGQIPVLEIKKGSQVIEIAQSQAIARYLASQFGLNGRNDLENALIDMYGAQMGDLFDAFSAAFNRNQTEEFFSQVWPQNFQYFEDRLAKNGNGFLVGRSLKWADIYLSQMTDFLGNAKDEFLKRFPLIRALDQKVRSIPGIA</sequence>
<dbReference type="AlphaFoldDB" id="A0A3M7QHP3"/>
<dbReference type="SUPFAM" id="SSF52833">
    <property type="entry name" value="Thioredoxin-like"/>
    <property type="match status" value="1"/>
</dbReference>
<evidence type="ECO:0000259" key="6">
    <source>
        <dbReference type="PROSITE" id="PS50404"/>
    </source>
</evidence>
<dbReference type="InterPro" id="IPR004045">
    <property type="entry name" value="Glutathione_S-Trfase_N"/>
</dbReference>
<dbReference type="PROSITE" id="PS50404">
    <property type="entry name" value="GST_NTER"/>
    <property type="match status" value="1"/>
</dbReference>
<keyword evidence="5" id="KW-0732">Signal</keyword>
<evidence type="ECO:0000256" key="1">
    <source>
        <dbReference type="ARBA" id="ARBA00012452"/>
    </source>
</evidence>
<evidence type="ECO:0000259" key="7">
    <source>
        <dbReference type="PROSITE" id="PS50405"/>
    </source>
</evidence>
<keyword evidence="9" id="KW-1185">Reference proteome</keyword>
<feature type="domain" description="GST N-terminal" evidence="6">
    <location>
        <begin position="20"/>
        <end position="101"/>
    </location>
</feature>
<dbReference type="STRING" id="10195.A0A3M7QHP3"/>
<feature type="domain" description="GST C-terminal" evidence="7">
    <location>
        <begin position="103"/>
        <end position="207"/>
    </location>
</feature>
<dbReference type="PROSITE" id="PS50405">
    <property type="entry name" value="GST_CTER"/>
    <property type="match status" value="1"/>
</dbReference>
<dbReference type="InterPro" id="IPR010987">
    <property type="entry name" value="Glutathione-S-Trfase_C-like"/>
</dbReference>
<comment type="function">
    <text evidence="4">S-crystallins are structural components of squids and octopi eye lens. Contains relatively little if any GST activity.</text>
</comment>
<organism evidence="8 9">
    <name type="scientific">Brachionus plicatilis</name>
    <name type="common">Marine rotifer</name>
    <name type="synonym">Brachionus muelleri</name>
    <dbReference type="NCBI Taxonomy" id="10195"/>
    <lineage>
        <taxon>Eukaryota</taxon>
        <taxon>Metazoa</taxon>
        <taxon>Spiralia</taxon>
        <taxon>Gnathifera</taxon>
        <taxon>Rotifera</taxon>
        <taxon>Eurotatoria</taxon>
        <taxon>Monogononta</taxon>
        <taxon>Pseudotrocha</taxon>
        <taxon>Ploima</taxon>
        <taxon>Brachionidae</taxon>
        <taxon>Brachionus</taxon>
    </lineage>
</organism>
<dbReference type="PANTHER" id="PTHR11571">
    <property type="entry name" value="GLUTATHIONE S-TRANSFERASE"/>
    <property type="match status" value="1"/>
</dbReference>
<evidence type="ECO:0000256" key="3">
    <source>
        <dbReference type="ARBA" id="ARBA00047960"/>
    </source>
</evidence>
<evidence type="ECO:0000313" key="8">
    <source>
        <dbReference type="EMBL" id="RNA10763.1"/>
    </source>
</evidence>
<dbReference type="InterPro" id="IPR004046">
    <property type="entry name" value="GST_C"/>
</dbReference>
<dbReference type="Proteomes" id="UP000276133">
    <property type="component" value="Unassembled WGS sequence"/>
</dbReference>
<comment type="catalytic activity">
    <reaction evidence="3">
        <text>RX + glutathione = an S-substituted glutathione + a halide anion + H(+)</text>
        <dbReference type="Rhea" id="RHEA:16437"/>
        <dbReference type="ChEBI" id="CHEBI:15378"/>
        <dbReference type="ChEBI" id="CHEBI:16042"/>
        <dbReference type="ChEBI" id="CHEBI:17792"/>
        <dbReference type="ChEBI" id="CHEBI:57925"/>
        <dbReference type="ChEBI" id="CHEBI:90779"/>
        <dbReference type="EC" id="2.5.1.18"/>
    </reaction>
</comment>
<feature type="chain" id="PRO_5018101183" description="glutathione transferase" evidence="5">
    <location>
        <begin position="19"/>
        <end position="207"/>
    </location>
</feature>
<feature type="non-terminal residue" evidence="8">
    <location>
        <position position="207"/>
    </location>
</feature>
<dbReference type="GO" id="GO:0006749">
    <property type="term" value="P:glutathione metabolic process"/>
    <property type="evidence" value="ECO:0007669"/>
    <property type="project" value="TreeGrafter"/>
</dbReference>
<dbReference type="Gene3D" id="3.40.30.10">
    <property type="entry name" value="Glutaredoxin"/>
    <property type="match status" value="1"/>
</dbReference>
<name>A0A3M7QHP3_BRAPC</name>
<dbReference type="SUPFAM" id="SSF47616">
    <property type="entry name" value="GST C-terminal domain-like"/>
    <property type="match status" value="1"/>
</dbReference>
<dbReference type="EC" id="2.5.1.18" evidence="1"/>
<reference evidence="8 9" key="1">
    <citation type="journal article" date="2018" name="Sci. Rep.">
        <title>Genomic signatures of local adaptation to the degree of environmental predictability in rotifers.</title>
        <authorList>
            <person name="Franch-Gras L."/>
            <person name="Hahn C."/>
            <person name="Garcia-Roger E.M."/>
            <person name="Carmona M.J."/>
            <person name="Serra M."/>
            <person name="Gomez A."/>
        </authorList>
    </citation>
    <scope>NUCLEOTIDE SEQUENCE [LARGE SCALE GENOMIC DNA]</scope>
    <source>
        <strain evidence="8">HYR1</strain>
    </source>
</reference>
<dbReference type="InterPro" id="IPR036249">
    <property type="entry name" value="Thioredoxin-like_sf"/>
</dbReference>
<keyword evidence="2 8" id="KW-0808">Transferase</keyword>
<dbReference type="InterPro" id="IPR036282">
    <property type="entry name" value="Glutathione-S-Trfase_C_sf"/>
</dbReference>
<dbReference type="CDD" id="cd03192">
    <property type="entry name" value="GST_C_Sigma_like"/>
    <property type="match status" value="1"/>
</dbReference>
<protein>
    <recommendedName>
        <fullName evidence="1">glutathione transferase</fullName>
        <ecNumber evidence="1">2.5.1.18</ecNumber>
    </recommendedName>
</protein>
<dbReference type="InterPro" id="IPR040079">
    <property type="entry name" value="Glutathione_S-Trfase"/>
</dbReference>
<comment type="caution">
    <text evidence="8">The sequence shown here is derived from an EMBL/GenBank/DDBJ whole genome shotgun (WGS) entry which is preliminary data.</text>
</comment>
<evidence type="ECO:0000313" key="9">
    <source>
        <dbReference type="Proteomes" id="UP000276133"/>
    </source>
</evidence>
<dbReference type="Pfam" id="PF14497">
    <property type="entry name" value="GST_C_3"/>
    <property type="match status" value="1"/>
</dbReference>
<dbReference type="OrthoDB" id="414243at2759"/>
<dbReference type="SFLD" id="SFLDG01205">
    <property type="entry name" value="AMPS.1"/>
    <property type="match status" value="1"/>
</dbReference>
<dbReference type="PANTHER" id="PTHR11571:SF224">
    <property type="entry name" value="HEMATOPOIETIC PROSTAGLANDIN D SYNTHASE"/>
    <property type="match status" value="1"/>
</dbReference>
<dbReference type="FunFam" id="3.40.30.10:FF:000035">
    <property type="entry name" value="hematopoietic prostaglandin D synthase"/>
    <property type="match status" value="1"/>
</dbReference>
<gene>
    <name evidence="8" type="ORF">BpHYR1_004128</name>
</gene>
<accession>A0A3M7QHP3</accession>
<dbReference type="CDD" id="cd03039">
    <property type="entry name" value="GST_N_Sigma_like"/>
    <property type="match status" value="1"/>
</dbReference>
<dbReference type="InterPro" id="IPR050213">
    <property type="entry name" value="GST_superfamily"/>
</dbReference>
<dbReference type="SFLD" id="SFLDS00019">
    <property type="entry name" value="Glutathione_Transferase_(cytos"/>
    <property type="match status" value="1"/>
</dbReference>
<feature type="signal peptide" evidence="5">
    <location>
        <begin position="1"/>
        <end position="18"/>
    </location>
</feature>
<dbReference type="Gene3D" id="1.20.1050.10">
    <property type="match status" value="1"/>
</dbReference>
<dbReference type="SFLD" id="SFLDG00363">
    <property type="entry name" value="AMPS_(cytGST):_Alpha-__Mu-__Pi"/>
    <property type="match status" value="1"/>
</dbReference>